<organism evidence="10 11">
    <name type="scientific">Agrococcus carbonis</name>
    <dbReference type="NCBI Taxonomy" id="684552"/>
    <lineage>
        <taxon>Bacteria</taxon>
        <taxon>Bacillati</taxon>
        <taxon>Actinomycetota</taxon>
        <taxon>Actinomycetes</taxon>
        <taxon>Micrococcales</taxon>
        <taxon>Microbacteriaceae</taxon>
        <taxon>Agrococcus</taxon>
    </lineage>
</organism>
<dbReference type="Pfam" id="PF25179">
    <property type="entry name" value="LMF1_C"/>
    <property type="match status" value="1"/>
</dbReference>
<evidence type="ECO:0000256" key="5">
    <source>
        <dbReference type="ARBA" id="ARBA00022989"/>
    </source>
</evidence>
<dbReference type="STRING" id="684552.SAMN04489719_1673"/>
<dbReference type="EMBL" id="LT629734">
    <property type="protein sequence ID" value="SDS15845.1"/>
    <property type="molecule type" value="Genomic_DNA"/>
</dbReference>
<feature type="domain" description="Lipase maturation factor 1/2 N-terminal" evidence="8">
    <location>
        <begin position="127"/>
        <end position="234"/>
    </location>
</feature>
<feature type="transmembrane region" description="Helical" evidence="7">
    <location>
        <begin position="324"/>
        <end position="344"/>
    </location>
</feature>
<feature type="transmembrane region" description="Helical" evidence="7">
    <location>
        <begin position="103"/>
        <end position="122"/>
    </location>
</feature>
<evidence type="ECO:0000256" key="3">
    <source>
        <dbReference type="ARBA" id="ARBA00022692"/>
    </source>
</evidence>
<dbReference type="RefSeq" id="WP_092666593.1">
    <property type="nucleotide sequence ID" value="NZ_LT629734.1"/>
</dbReference>
<evidence type="ECO:0000313" key="10">
    <source>
        <dbReference type="EMBL" id="SDS15845.1"/>
    </source>
</evidence>
<evidence type="ECO:0000256" key="1">
    <source>
        <dbReference type="ARBA" id="ARBA00004477"/>
    </source>
</evidence>
<evidence type="ECO:0000313" key="11">
    <source>
        <dbReference type="Proteomes" id="UP000199649"/>
    </source>
</evidence>
<keyword evidence="3 7" id="KW-0812">Transmembrane</keyword>
<dbReference type="InterPro" id="IPR009613">
    <property type="entry name" value="LMF"/>
</dbReference>
<evidence type="ECO:0000256" key="6">
    <source>
        <dbReference type="ARBA" id="ARBA00023136"/>
    </source>
</evidence>
<comment type="subcellular location">
    <subcellularLocation>
        <location evidence="1">Endoplasmic reticulum membrane</location>
        <topology evidence="1">Multi-pass membrane protein</topology>
    </subcellularLocation>
</comment>
<proteinExistence type="inferred from homology"/>
<feature type="transmembrane region" description="Helical" evidence="7">
    <location>
        <begin position="222"/>
        <end position="241"/>
    </location>
</feature>
<keyword evidence="11" id="KW-1185">Reference proteome</keyword>
<feature type="transmembrane region" description="Helical" evidence="7">
    <location>
        <begin position="129"/>
        <end position="147"/>
    </location>
</feature>
<evidence type="ECO:0000259" key="9">
    <source>
        <dbReference type="Pfam" id="PF25179"/>
    </source>
</evidence>
<dbReference type="OrthoDB" id="9793230at2"/>
<sequence>MDWTAIVGWLDAPHAELARQVVQRGTAAAFAVAFLSTLLQFPALCGERGLIPAPRVIAAGGLDGQPSVFRWGYSDRRLRILCIAGIAIALALVTGLPQMGPPWVPMLAFLALWIGYLSILPLGQVFYGFGWELLLCEAGFLVAFLGSDRHAPPTLALLLIVWLVFRLEFGAGMIKLRGGREWRDLTALTYHHETQPMPGPFSRTAHLLPRWFHKGEVLGNHVAQLVAPWLLVLGAVVATGATGAGDGSAPSVTAASVTAVFAWVASAAAAVVILTQLWLVITGNFAWLNWITIALAFAAVDDRVVAALVPAWPATRAYEPTPLWWQLVVGAVFLAYAWLSIPAVRNLASRRQLMNASFNRLRLANAYGAFGTVTKARDEIVIEGTADASGDDGWVEYGFKGKPGDVRRTPGWFAPYHLRLDWLMWFLALGSYGRWFDALLERLLEADPATLRLLGHDPFDGQRPARVRARIYRYRFATRDERRATGQVWMREDRGLLVAPMRLRG</sequence>
<reference evidence="11" key="1">
    <citation type="submission" date="2016-10" db="EMBL/GenBank/DDBJ databases">
        <authorList>
            <person name="Varghese N."/>
            <person name="Submissions S."/>
        </authorList>
    </citation>
    <scope>NUCLEOTIDE SEQUENCE [LARGE SCALE GENOMIC DNA]</scope>
    <source>
        <strain evidence="11">DSM 22965</strain>
    </source>
</reference>
<evidence type="ECO:0000256" key="7">
    <source>
        <dbReference type="SAM" id="Phobius"/>
    </source>
</evidence>
<dbReference type="AlphaFoldDB" id="A0A1H1PXC3"/>
<feature type="domain" description="Lipase maturation factor 1/2 N-terminal" evidence="8">
    <location>
        <begin position="263"/>
        <end position="305"/>
    </location>
</feature>
<dbReference type="InterPro" id="IPR057434">
    <property type="entry name" value="LMF1/2_N"/>
</dbReference>
<feature type="transmembrane region" description="Helical" evidence="7">
    <location>
        <begin position="78"/>
        <end position="97"/>
    </location>
</feature>
<feature type="transmembrane region" description="Helical" evidence="7">
    <location>
        <begin position="153"/>
        <end position="174"/>
    </location>
</feature>
<keyword evidence="6 7" id="KW-0472">Membrane</keyword>
<accession>A0A1H1PXC3</accession>
<evidence type="ECO:0000256" key="2">
    <source>
        <dbReference type="ARBA" id="ARBA00005512"/>
    </source>
</evidence>
<comment type="similarity">
    <text evidence="2">Belongs to the lipase maturation factor family.</text>
</comment>
<dbReference type="InterPro" id="IPR057433">
    <property type="entry name" value="LMF1/2_C"/>
</dbReference>
<dbReference type="Pfam" id="PF06762">
    <property type="entry name" value="LMF1"/>
    <property type="match status" value="2"/>
</dbReference>
<evidence type="ECO:0000256" key="4">
    <source>
        <dbReference type="ARBA" id="ARBA00022824"/>
    </source>
</evidence>
<evidence type="ECO:0000259" key="8">
    <source>
        <dbReference type="Pfam" id="PF06762"/>
    </source>
</evidence>
<name>A0A1H1PXC3_9MICO</name>
<feature type="transmembrane region" description="Helical" evidence="7">
    <location>
        <begin position="261"/>
        <end position="281"/>
    </location>
</feature>
<dbReference type="GO" id="GO:0051604">
    <property type="term" value="P:protein maturation"/>
    <property type="evidence" value="ECO:0007669"/>
    <property type="project" value="InterPro"/>
</dbReference>
<feature type="domain" description="Lipase maturation factor 1/2 C-terminal" evidence="9">
    <location>
        <begin position="363"/>
        <end position="494"/>
    </location>
</feature>
<dbReference type="Proteomes" id="UP000199649">
    <property type="component" value="Chromosome I"/>
</dbReference>
<keyword evidence="5 7" id="KW-1133">Transmembrane helix</keyword>
<dbReference type="PANTHER" id="PTHR14463">
    <property type="entry name" value="LIPASE MATURATION FACTOR"/>
    <property type="match status" value="1"/>
</dbReference>
<protein>
    <submittedName>
        <fullName evidence="10">Lipase maturation factor</fullName>
    </submittedName>
</protein>
<keyword evidence="4" id="KW-0256">Endoplasmic reticulum</keyword>
<dbReference type="PANTHER" id="PTHR14463:SF10">
    <property type="entry name" value="LIPASE MATURATION FACTOR 1"/>
    <property type="match status" value="1"/>
</dbReference>
<gene>
    <name evidence="10" type="ORF">SAMN04489719_1673</name>
</gene>
<feature type="transmembrane region" description="Helical" evidence="7">
    <location>
        <begin position="288"/>
        <end position="312"/>
    </location>
</feature>